<comment type="caution">
    <text evidence="8">The sequence shown here is derived from an EMBL/GenBank/DDBJ whole genome shotgun (WGS) entry which is preliminary data.</text>
</comment>
<name>A0A4Q8LGQ2_9GAMM</name>
<dbReference type="RefSeq" id="WP_130550148.1">
    <property type="nucleotide sequence ID" value="NZ_SHMC01000001.1"/>
</dbReference>
<evidence type="ECO:0000259" key="6">
    <source>
        <dbReference type="Pfam" id="PF00669"/>
    </source>
</evidence>
<reference evidence="8 9" key="1">
    <citation type="submission" date="2019-02" db="EMBL/GenBank/DDBJ databases">
        <title>WGS of Pseudoxanthomonas species novum from clinical isolates.</title>
        <authorList>
            <person name="Bernier A.-M."/>
            <person name="Bernard K."/>
            <person name="Vachon A."/>
        </authorList>
    </citation>
    <scope>NUCLEOTIDE SEQUENCE [LARGE SCALE GENOMIC DNA]</scope>
    <source>
        <strain evidence="8 9">NML171200</strain>
    </source>
</reference>
<dbReference type="Pfam" id="PF00700">
    <property type="entry name" value="Flagellin_C"/>
    <property type="match status" value="1"/>
</dbReference>
<accession>A0A4Q8LGQ2</accession>
<protein>
    <submittedName>
        <fullName evidence="8">Flagellar hook-associated protein 3</fullName>
    </submittedName>
</protein>
<evidence type="ECO:0000256" key="5">
    <source>
        <dbReference type="ARBA" id="ARBA00023143"/>
    </source>
</evidence>
<evidence type="ECO:0000313" key="9">
    <source>
        <dbReference type="Proteomes" id="UP000292627"/>
    </source>
</evidence>
<keyword evidence="8" id="KW-0282">Flagellum</keyword>
<dbReference type="Proteomes" id="UP000292627">
    <property type="component" value="Unassembled WGS sequence"/>
</dbReference>
<evidence type="ECO:0000256" key="3">
    <source>
        <dbReference type="ARBA" id="ARBA00005709"/>
    </source>
</evidence>
<dbReference type="OrthoDB" id="9768249at2"/>
<gene>
    <name evidence="8" type="primary">flgL</name>
    <name evidence="8" type="ORF">EA660_03310</name>
</gene>
<dbReference type="GO" id="GO:0009424">
    <property type="term" value="C:bacterial-type flagellum hook"/>
    <property type="evidence" value="ECO:0007669"/>
    <property type="project" value="InterPro"/>
</dbReference>
<keyword evidence="8" id="KW-0966">Cell projection</keyword>
<dbReference type="Pfam" id="PF00669">
    <property type="entry name" value="Flagellin_N"/>
    <property type="match status" value="1"/>
</dbReference>
<dbReference type="Gene3D" id="1.20.1330.10">
    <property type="entry name" value="f41 fragment of flagellin, N-terminal domain"/>
    <property type="match status" value="2"/>
</dbReference>
<dbReference type="PANTHER" id="PTHR42792:SF1">
    <property type="entry name" value="FLAGELLAR HOOK-ASSOCIATED PROTEIN 3"/>
    <property type="match status" value="1"/>
</dbReference>
<comment type="subcellular location">
    <subcellularLocation>
        <location evidence="1">Bacterial flagellum</location>
    </subcellularLocation>
    <subcellularLocation>
        <location evidence="2">Secreted</location>
    </subcellularLocation>
</comment>
<sequence length="400" mass="41435">MTLRLSTNGIHQQSLAAMLAQQSKVSRTQLELTTQKKLITAADDPAGMAQAQRLDHALSTLDQQDKDAALLEHRLRSQEQALSDVGTQLDRARELTIQANSAAASDSDRASIADELRQIRAAILAIANRDDGTGKQLFAGARDGVIPFAQDASGQVTYVGDDGQNQVEVAPNLKVAGTDPGSDLFLRVRTGDGISAATVGAGNTGSGVLGSSSVIDSSVWNGQSVTVKFTAADSYQILDGSGAVVSTGTYTPGSAISGGGIQMTLTGAPAAGDTFTLGKAPNRDIFSTLDSLATALETPATTDAQKAARSNALNGALGDLTTAQDHFLLSRSQTGSRLAALDDATDARSAYGISLQTTLSNLRDVDPAEAASRLSLQQVALEAAQKTMLAVQSKSLFDLM</sequence>
<dbReference type="InterPro" id="IPR001492">
    <property type="entry name" value="Flagellin"/>
</dbReference>
<proteinExistence type="inferred from homology"/>
<dbReference type="GO" id="GO:0005198">
    <property type="term" value="F:structural molecule activity"/>
    <property type="evidence" value="ECO:0007669"/>
    <property type="project" value="InterPro"/>
</dbReference>
<feature type="domain" description="Flagellin N-terminal" evidence="6">
    <location>
        <begin position="6"/>
        <end position="141"/>
    </location>
</feature>
<dbReference type="PRINTS" id="PR00207">
    <property type="entry name" value="FLAGELLIN"/>
</dbReference>
<dbReference type="InterPro" id="IPR046358">
    <property type="entry name" value="Flagellin_C"/>
</dbReference>
<evidence type="ECO:0000259" key="7">
    <source>
        <dbReference type="Pfam" id="PF00700"/>
    </source>
</evidence>
<keyword evidence="4" id="KW-0964">Secreted</keyword>
<evidence type="ECO:0000256" key="2">
    <source>
        <dbReference type="ARBA" id="ARBA00004613"/>
    </source>
</evidence>
<dbReference type="NCBIfam" id="TIGR02550">
    <property type="entry name" value="flagell_flgL"/>
    <property type="match status" value="1"/>
</dbReference>
<dbReference type="PANTHER" id="PTHR42792">
    <property type="entry name" value="FLAGELLIN"/>
    <property type="match status" value="1"/>
</dbReference>
<comment type="similarity">
    <text evidence="3">Belongs to the bacterial flagellin family.</text>
</comment>
<dbReference type="GO" id="GO:0071973">
    <property type="term" value="P:bacterial-type flagellum-dependent cell motility"/>
    <property type="evidence" value="ECO:0007669"/>
    <property type="project" value="InterPro"/>
</dbReference>
<organism evidence="8 9">
    <name type="scientific">Pseudoxanthomonas winnipegensis</name>
    <dbReference type="NCBI Taxonomy" id="2480810"/>
    <lineage>
        <taxon>Bacteria</taxon>
        <taxon>Pseudomonadati</taxon>
        <taxon>Pseudomonadota</taxon>
        <taxon>Gammaproteobacteria</taxon>
        <taxon>Lysobacterales</taxon>
        <taxon>Lysobacteraceae</taxon>
        <taxon>Pseudoxanthomonas</taxon>
    </lineage>
</organism>
<evidence type="ECO:0000313" key="8">
    <source>
        <dbReference type="EMBL" id="TAA28621.1"/>
    </source>
</evidence>
<evidence type="ECO:0000256" key="1">
    <source>
        <dbReference type="ARBA" id="ARBA00004365"/>
    </source>
</evidence>
<keyword evidence="8" id="KW-0969">Cilium</keyword>
<feature type="domain" description="Flagellin C-terminal" evidence="7">
    <location>
        <begin position="330"/>
        <end position="398"/>
    </location>
</feature>
<dbReference type="InterPro" id="IPR001029">
    <property type="entry name" value="Flagellin_N"/>
</dbReference>
<dbReference type="GO" id="GO:0005576">
    <property type="term" value="C:extracellular region"/>
    <property type="evidence" value="ECO:0007669"/>
    <property type="project" value="UniProtKB-SubCell"/>
</dbReference>
<dbReference type="EMBL" id="SHMC01000001">
    <property type="protein sequence ID" value="TAA28621.1"/>
    <property type="molecule type" value="Genomic_DNA"/>
</dbReference>
<keyword evidence="5" id="KW-0975">Bacterial flagellum</keyword>
<dbReference type="AlphaFoldDB" id="A0A4Q8LGQ2"/>
<dbReference type="SUPFAM" id="SSF64518">
    <property type="entry name" value="Phase 1 flagellin"/>
    <property type="match status" value="1"/>
</dbReference>
<dbReference type="InterPro" id="IPR013384">
    <property type="entry name" value="Flagell_FlgL"/>
</dbReference>
<evidence type="ECO:0000256" key="4">
    <source>
        <dbReference type="ARBA" id="ARBA00022525"/>
    </source>
</evidence>